<comment type="caution">
    <text evidence="1">The sequence shown here is derived from an EMBL/GenBank/DDBJ whole genome shotgun (WGS) entry which is preliminary data.</text>
</comment>
<dbReference type="EMBL" id="LAZR01000485">
    <property type="protein sequence ID" value="KKN66995.1"/>
    <property type="molecule type" value="Genomic_DNA"/>
</dbReference>
<dbReference type="AlphaFoldDB" id="A0A0F9SDQ8"/>
<organism evidence="1">
    <name type="scientific">marine sediment metagenome</name>
    <dbReference type="NCBI Taxonomy" id="412755"/>
    <lineage>
        <taxon>unclassified sequences</taxon>
        <taxon>metagenomes</taxon>
        <taxon>ecological metagenomes</taxon>
    </lineage>
</organism>
<name>A0A0F9SDQ8_9ZZZZ</name>
<gene>
    <name evidence="1" type="ORF">LCGC14_0465490</name>
</gene>
<accession>A0A0F9SDQ8</accession>
<sequence length="40" mass="4708">MKNQKRKAKCKCGYEWGTASKREFVTCPNCLKKVKVEKEE</sequence>
<reference evidence="1" key="1">
    <citation type="journal article" date="2015" name="Nature">
        <title>Complex archaea that bridge the gap between prokaryotes and eukaryotes.</title>
        <authorList>
            <person name="Spang A."/>
            <person name="Saw J.H."/>
            <person name="Jorgensen S.L."/>
            <person name="Zaremba-Niedzwiedzka K."/>
            <person name="Martijn J."/>
            <person name="Lind A.E."/>
            <person name="van Eijk R."/>
            <person name="Schleper C."/>
            <person name="Guy L."/>
            <person name="Ettema T.J."/>
        </authorList>
    </citation>
    <scope>NUCLEOTIDE SEQUENCE</scope>
</reference>
<proteinExistence type="predicted"/>
<protein>
    <submittedName>
        <fullName evidence="1">Uncharacterized protein</fullName>
    </submittedName>
</protein>
<evidence type="ECO:0000313" key="1">
    <source>
        <dbReference type="EMBL" id="KKN66995.1"/>
    </source>
</evidence>